<dbReference type="OMA" id="ECEPDGR"/>
<dbReference type="PROSITE" id="PS50297">
    <property type="entry name" value="ANK_REP_REGION"/>
    <property type="match status" value="3"/>
</dbReference>
<evidence type="ECO:0000256" key="1">
    <source>
        <dbReference type="ARBA" id="ARBA00022737"/>
    </source>
</evidence>
<comment type="caution">
    <text evidence="9">The sequence shown here is derived from an EMBL/GenBank/DDBJ whole genome shotgun (WGS) entry which is preliminary data.</text>
</comment>
<feature type="repeat" description="ANK" evidence="3">
    <location>
        <begin position="1199"/>
        <end position="1221"/>
    </location>
</feature>
<dbReference type="InterPro" id="IPR031359">
    <property type="entry name" value="NACHT_N"/>
</dbReference>
<accession>A0A1V6XRI9</accession>
<feature type="repeat" description="ANK" evidence="3">
    <location>
        <begin position="1060"/>
        <end position="1085"/>
    </location>
</feature>
<evidence type="ECO:0000259" key="6">
    <source>
        <dbReference type="Pfam" id="PF22939"/>
    </source>
</evidence>
<dbReference type="InterPro" id="IPR054471">
    <property type="entry name" value="GPIID_WHD"/>
</dbReference>
<dbReference type="Pfam" id="PF12796">
    <property type="entry name" value="Ank_2"/>
    <property type="match status" value="4"/>
</dbReference>
<dbReference type="PROSITE" id="PS50088">
    <property type="entry name" value="ANK_REPEAT"/>
    <property type="match status" value="6"/>
</dbReference>
<dbReference type="EMBL" id="MOOB01000059">
    <property type="protein sequence ID" value="OQE77701.1"/>
    <property type="molecule type" value="Genomic_DNA"/>
</dbReference>
<evidence type="ECO:0000256" key="3">
    <source>
        <dbReference type="PROSITE-ProRule" id="PRU00023"/>
    </source>
</evidence>
<dbReference type="PANTHER" id="PTHR24126">
    <property type="entry name" value="ANKYRIN REPEAT, PH AND SEC7 DOMAIN CONTAINING PROTEIN SECG-RELATED"/>
    <property type="match status" value="1"/>
</dbReference>
<feature type="domain" description="GPI inositol-deacylase winged helix" evidence="6">
    <location>
        <begin position="627"/>
        <end position="715"/>
    </location>
</feature>
<dbReference type="SUPFAM" id="SSF52540">
    <property type="entry name" value="P-loop containing nucleoside triphosphate hydrolases"/>
    <property type="match status" value="1"/>
</dbReference>
<keyword evidence="10" id="KW-1185">Reference proteome</keyword>
<evidence type="ECO:0000313" key="9">
    <source>
        <dbReference type="EMBL" id="OQE77701.1"/>
    </source>
</evidence>
<dbReference type="InterPro" id="IPR002110">
    <property type="entry name" value="Ankyrin_rpt"/>
</dbReference>
<dbReference type="Gene3D" id="3.40.50.300">
    <property type="entry name" value="P-loop containing nucleotide triphosphate hydrolases"/>
    <property type="match status" value="1"/>
</dbReference>
<feature type="region of interest" description="Disordered" evidence="4">
    <location>
        <begin position="36"/>
        <end position="57"/>
    </location>
</feature>
<dbReference type="Pfam" id="PF22939">
    <property type="entry name" value="WHD_GPIID"/>
    <property type="match status" value="1"/>
</dbReference>
<dbReference type="SMART" id="SM00248">
    <property type="entry name" value="ANK"/>
    <property type="match status" value="10"/>
</dbReference>
<gene>
    <name evidence="9" type="ORF">PENNAL_c0059G09259</name>
</gene>
<dbReference type="SUPFAM" id="SSF48403">
    <property type="entry name" value="Ankyrin repeat"/>
    <property type="match status" value="1"/>
</dbReference>
<evidence type="ECO:0000256" key="2">
    <source>
        <dbReference type="ARBA" id="ARBA00023043"/>
    </source>
</evidence>
<protein>
    <submittedName>
        <fullName evidence="9">Uncharacterized protein</fullName>
    </submittedName>
</protein>
<feature type="repeat" description="ANK" evidence="3">
    <location>
        <begin position="1164"/>
        <end position="1197"/>
    </location>
</feature>
<organism evidence="9 10">
    <name type="scientific">Penicillium nalgiovense</name>
    <dbReference type="NCBI Taxonomy" id="60175"/>
    <lineage>
        <taxon>Eukaryota</taxon>
        <taxon>Fungi</taxon>
        <taxon>Dikarya</taxon>
        <taxon>Ascomycota</taxon>
        <taxon>Pezizomycotina</taxon>
        <taxon>Eurotiomycetes</taxon>
        <taxon>Eurotiomycetidae</taxon>
        <taxon>Eurotiales</taxon>
        <taxon>Aspergillaceae</taxon>
        <taxon>Penicillium</taxon>
    </lineage>
</organism>
<reference evidence="10" key="1">
    <citation type="journal article" date="2017" name="Nat. Microbiol.">
        <title>Global analysis of biosynthetic gene clusters reveals vast potential of secondary metabolite production in Penicillium species.</title>
        <authorList>
            <person name="Nielsen J.C."/>
            <person name="Grijseels S."/>
            <person name="Prigent S."/>
            <person name="Ji B."/>
            <person name="Dainat J."/>
            <person name="Nielsen K.F."/>
            <person name="Frisvad J.C."/>
            <person name="Workman M."/>
            <person name="Nielsen J."/>
        </authorList>
    </citation>
    <scope>NUCLEOTIDE SEQUENCE [LARGE SCALE GENOMIC DNA]</scope>
    <source>
        <strain evidence="10">IBT 13039</strain>
    </source>
</reference>
<dbReference type="Pfam" id="PF24883">
    <property type="entry name" value="NPHP3_N"/>
    <property type="match status" value="1"/>
</dbReference>
<keyword evidence="2 3" id="KW-0040">ANK repeat</keyword>
<feature type="domain" description="NWD NACHT-NTPase N-terminal" evidence="5">
    <location>
        <begin position="72"/>
        <end position="275"/>
    </location>
</feature>
<dbReference type="Pfam" id="PF17100">
    <property type="entry name" value="NACHT_N"/>
    <property type="match status" value="1"/>
</dbReference>
<evidence type="ECO:0000313" key="10">
    <source>
        <dbReference type="Proteomes" id="UP000191691"/>
    </source>
</evidence>
<feature type="compositionally biased region" description="Polar residues" evidence="4">
    <location>
        <begin position="36"/>
        <end position="52"/>
    </location>
</feature>
<dbReference type="Pfam" id="PF23239">
    <property type="entry name" value="DUF7069"/>
    <property type="match status" value="1"/>
</dbReference>
<dbReference type="PANTHER" id="PTHR24126:SF14">
    <property type="entry name" value="ANK_REP_REGION DOMAIN-CONTAINING PROTEIN"/>
    <property type="match status" value="1"/>
</dbReference>
<dbReference type="STRING" id="60175.A0A1V6XRI9"/>
<evidence type="ECO:0000259" key="8">
    <source>
        <dbReference type="Pfam" id="PF24883"/>
    </source>
</evidence>
<feature type="repeat" description="ANK" evidence="3">
    <location>
        <begin position="960"/>
        <end position="992"/>
    </location>
</feature>
<dbReference type="InterPro" id="IPR055497">
    <property type="entry name" value="DUF7069"/>
</dbReference>
<dbReference type="InterPro" id="IPR036770">
    <property type="entry name" value="Ankyrin_rpt-contain_sf"/>
</dbReference>
<dbReference type="Gene3D" id="1.25.40.20">
    <property type="entry name" value="Ankyrin repeat-containing domain"/>
    <property type="match status" value="4"/>
</dbReference>
<dbReference type="InterPro" id="IPR056884">
    <property type="entry name" value="NPHP3-like_N"/>
</dbReference>
<feature type="domain" description="DUF7069" evidence="7">
    <location>
        <begin position="548"/>
        <end position="606"/>
    </location>
</feature>
<evidence type="ECO:0000256" key="4">
    <source>
        <dbReference type="SAM" id="MobiDB-lite"/>
    </source>
</evidence>
<evidence type="ECO:0000259" key="5">
    <source>
        <dbReference type="Pfam" id="PF17100"/>
    </source>
</evidence>
<feature type="repeat" description="ANK" evidence="3">
    <location>
        <begin position="1026"/>
        <end position="1059"/>
    </location>
</feature>
<feature type="repeat" description="ANK" evidence="3">
    <location>
        <begin position="891"/>
        <end position="923"/>
    </location>
</feature>
<keyword evidence="1" id="KW-0677">Repeat</keyword>
<name>A0A1V6XRI9_PENNA</name>
<feature type="domain" description="Nephrocystin 3-like N-terminal" evidence="8">
    <location>
        <begin position="349"/>
        <end position="516"/>
    </location>
</feature>
<proteinExistence type="predicted"/>
<dbReference type="Proteomes" id="UP000191691">
    <property type="component" value="Unassembled WGS sequence"/>
</dbReference>
<dbReference type="InterPro" id="IPR027417">
    <property type="entry name" value="P-loop_NTPase"/>
</dbReference>
<evidence type="ECO:0000259" key="7">
    <source>
        <dbReference type="Pfam" id="PF23239"/>
    </source>
</evidence>
<sequence length="1315" mass="147645">MRLTLPIFALWHKIRSLSYRFRKIKSTGTTTFKRVLHSRSQLDNTPQNNGPTDTPHVDEVILTPTSEDEPSDLWDRAEKALQNSPDDRTRKIMETYLSILESELGFEIAGMTSSDRQKQLSNFTVNRIQALDEKKWRVRLRENHVPVESILTGIANNVLAVKDIVSTAAAADPHVALACAGVTVILSLLIRSVNEHKALLSGFDYVVLASADDAARFAAEFEASMLDLYSGVLEFQARALCHLSRHPVRQRFREMFEVDSWKEKLADIKDPETLCRNFTSVIDSVKLHSGLEKHEQSLLKVRENTDDILNSLRKQIDPQAASARDEFLKVLYTSCYEDHKDRNQEAIQGTCEWFTNHPLFQGWRDNTSSCFLWVSADPGCGKSVLAKSLVDHKIRRSETRIICYFFFKDDHTEQKSAVNALCAILRQLFLHNEKLLHESILDDFGRDPGWLTKSFSSLWDLLVKVASNPNAGEIVCVLDALDECEGSGRSQLIQALNRYYRRVNSKSLLKFLVTSRPYAHIQREFQPLKSHVPEIHLSGEDDVETEKISDEINLVIHNRVEEMGDRLQLESHERAFLRNQLLLISHRTYLWVTLIFDVIENSISYTNARVQEIIHTLPKTVDEAYENILARSPDQEKAKRLLHIVVSSARPMTLKEMRIALAIRPSDRTYEDLDLESEIRFPAVVRNLCGLFVTIIDSKIYLLHQTAKEFLVKKAETGDTFTPRTEPRSSTNCLTVENRPHSDIAFSHWKHSLMPTESNSILNDICIAYILFEDFESCSNPKQNIGKYTQEHVFLEYAAENWAEHFRKAASERQSATLESVIEVCRVGSSRFNLWFSIYWKTNLLSREDEFHFSDLLLASYFGLDLRVKAIINATGLDTTGEGLSDKYSFFRRSALTLAAQGGHERVVDLLLDAGAGGEPSDIDDGSYEPLENAAKNGHVRVVEILLSREKAFLDTECPLKSMALCKAAGNGHMAVVKLLLASGADVEGDSRYASPLLVAVERGHLEIVRLLLKQKNIDPTRQSTMGHTPLILAAAGGHHTLVKLLLCANGVDPDCRNRDGHSPLSLAARGGHTEVVKLLIATNAVQLDMRDYRQQTPLFSSLSAGHNSICKLLLDSGPQDVECDDILSGGRTALSIAAELSNETVLDLLLNTGKVNPNSKSTSNRTPLSYASESGATEIVRRLLNTEGVDPDLADTNYGRTPLSWAAAKGHFEVVQLLLDSPGVDVSSRDFIQRRTPREWALAQKHSDTAHIIRQKEMREGPDNVYEEIMSPECDGDGDVVLQSTPPWAVPALVLQSEGDKDGEVHAVKYDDIE</sequence>